<evidence type="ECO:0000313" key="2">
    <source>
        <dbReference type="EMBL" id="OCU02282.1"/>
    </source>
</evidence>
<dbReference type="AlphaFoldDB" id="A0A974E3H0"/>
<evidence type="ECO:0000259" key="1">
    <source>
        <dbReference type="Pfam" id="PF26215"/>
    </source>
</evidence>
<feature type="domain" description="Helix-turn-helix" evidence="1">
    <location>
        <begin position="19"/>
        <end position="78"/>
    </location>
</feature>
<dbReference type="Proteomes" id="UP000694892">
    <property type="component" value="Chromosome 1L"/>
</dbReference>
<evidence type="ECO:0000313" key="3">
    <source>
        <dbReference type="Proteomes" id="UP000694892"/>
    </source>
</evidence>
<reference evidence="3" key="1">
    <citation type="journal article" date="2016" name="Nature">
        <title>Genome evolution in the allotetraploid frog Xenopus laevis.</title>
        <authorList>
            <person name="Session A.M."/>
            <person name="Uno Y."/>
            <person name="Kwon T."/>
            <person name="Chapman J.A."/>
            <person name="Toyoda A."/>
            <person name="Takahashi S."/>
            <person name="Fukui A."/>
            <person name="Hikosaka A."/>
            <person name="Suzuki A."/>
            <person name="Kondo M."/>
            <person name="van Heeringen S.J."/>
            <person name="Quigley I."/>
            <person name="Heinz S."/>
            <person name="Ogino H."/>
            <person name="Ochi H."/>
            <person name="Hellsten U."/>
            <person name="Lyons J.B."/>
            <person name="Simakov O."/>
            <person name="Putnam N."/>
            <person name="Stites J."/>
            <person name="Kuroki Y."/>
            <person name="Tanaka T."/>
            <person name="Michiue T."/>
            <person name="Watanabe M."/>
            <person name="Bogdanovic O."/>
            <person name="Lister R."/>
            <person name="Georgiou G."/>
            <person name="Paranjpe S.S."/>
            <person name="van Kruijsbergen I."/>
            <person name="Shu S."/>
            <person name="Carlson J."/>
            <person name="Kinoshita T."/>
            <person name="Ohta Y."/>
            <person name="Mawaribuchi S."/>
            <person name="Jenkins J."/>
            <person name="Grimwood J."/>
            <person name="Schmutz J."/>
            <person name="Mitros T."/>
            <person name="Mozaffari S.V."/>
            <person name="Suzuki Y."/>
            <person name="Haramoto Y."/>
            <person name="Yamamoto T.S."/>
            <person name="Takagi C."/>
            <person name="Heald R."/>
            <person name="Miller K."/>
            <person name="Haudenschild C."/>
            <person name="Kitzman J."/>
            <person name="Nakayama T."/>
            <person name="Izutsu Y."/>
            <person name="Robert J."/>
            <person name="Fortriede J."/>
            <person name="Burns K."/>
            <person name="Lotay V."/>
            <person name="Karimi K."/>
            <person name="Yasuoka Y."/>
            <person name="Dichmann D.S."/>
            <person name="Flajnik M.F."/>
            <person name="Houston D.W."/>
            <person name="Shendure J."/>
            <person name="DuPasquier L."/>
            <person name="Vize P.D."/>
            <person name="Zorn A.M."/>
            <person name="Ito M."/>
            <person name="Marcotte E.M."/>
            <person name="Wallingford J.B."/>
            <person name="Ito Y."/>
            <person name="Asashima M."/>
            <person name="Ueno N."/>
            <person name="Matsuda Y."/>
            <person name="Veenstra G.J."/>
            <person name="Fujiyama A."/>
            <person name="Harland R.M."/>
            <person name="Taira M."/>
            <person name="Rokhsar D.S."/>
        </authorList>
    </citation>
    <scope>NUCLEOTIDE SEQUENCE [LARGE SCALE GENOMIC DNA]</scope>
    <source>
        <strain evidence="3">J</strain>
    </source>
</reference>
<organism evidence="2 3">
    <name type="scientific">Xenopus laevis</name>
    <name type="common">African clawed frog</name>
    <dbReference type="NCBI Taxonomy" id="8355"/>
    <lineage>
        <taxon>Eukaryota</taxon>
        <taxon>Metazoa</taxon>
        <taxon>Chordata</taxon>
        <taxon>Craniata</taxon>
        <taxon>Vertebrata</taxon>
        <taxon>Euteleostomi</taxon>
        <taxon>Amphibia</taxon>
        <taxon>Batrachia</taxon>
        <taxon>Anura</taxon>
        <taxon>Pipoidea</taxon>
        <taxon>Pipidae</taxon>
        <taxon>Xenopodinae</taxon>
        <taxon>Xenopus</taxon>
        <taxon>Xenopus</taxon>
    </lineage>
</organism>
<accession>A0A974E3H0</accession>
<sequence>MTNGLRTCLYKKETDCNGYIPYDSGHHRKWLNNIPRGRFGRIKRNCSDPKDFQENCEIMKKDFIERGYSLELIQDSIKRVDEIDRETLLAPKKEKNDVRCVPFVMKFSTGGYKLTNMLKKHWQILPMDADLQKIVGEHPSLIFTRPNTLKQSSAPSFLKRKKLIDLARK</sequence>
<gene>
    <name evidence="2" type="ORF">XELAEV_18008043mg</name>
</gene>
<dbReference type="InterPro" id="IPR058912">
    <property type="entry name" value="HTH_animal"/>
</dbReference>
<dbReference type="Pfam" id="PF26215">
    <property type="entry name" value="HTH_animal"/>
    <property type="match status" value="1"/>
</dbReference>
<dbReference type="PANTHER" id="PTHR21301:SF12">
    <property type="match status" value="1"/>
</dbReference>
<dbReference type="EMBL" id="CM004466">
    <property type="protein sequence ID" value="OCU02282.1"/>
    <property type="molecule type" value="Genomic_DNA"/>
</dbReference>
<dbReference type="PANTHER" id="PTHR21301">
    <property type="entry name" value="REVERSE TRANSCRIPTASE"/>
    <property type="match status" value="1"/>
</dbReference>
<proteinExistence type="predicted"/>
<protein>
    <recommendedName>
        <fullName evidence="1">Helix-turn-helix domain-containing protein</fullName>
    </recommendedName>
</protein>
<name>A0A974E3H0_XENLA</name>